<evidence type="ECO:0000313" key="1">
    <source>
        <dbReference type="EnsemblMetazoa" id="MDOA011689-PA"/>
    </source>
</evidence>
<dbReference type="EnsemblMetazoa" id="MDOA011689-RA">
    <property type="protein sequence ID" value="MDOA011689-PA"/>
    <property type="gene ID" value="MDOA011689"/>
</dbReference>
<dbReference type="AlphaFoldDB" id="A0A1I8N5A9"/>
<reference evidence="1" key="1">
    <citation type="submission" date="2020-05" db="UniProtKB">
        <authorList>
            <consortium name="EnsemblMetazoa"/>
        </authorList>
    </citation>
    <scope>IDENTIFICATION</scope>
    <source>
        <strain evidence="1">Aabys</strain>
    </source>
</reference>
<dbReference type="InterPro" id="IPR006631">
    <property type="entry name" value="DM4_12"/>
</dbReference>
<organism evidence="1">
    <name type="scientific">Musca domestica</name>
    <name type="common">House fly</name>
    <dbReference type="NCBI Taxonomy" id="7370"/>
    <lineage>
        <taxon>Eukaryota</taxon>
        <taxon>Metazoa</taxon>
        <taxon>Ecdysozoa</taxon>
        <taxon>Arthropoda</taxon>
        <taxon>Hexapoda</taxon>
        <taxon>Insecta</taxon>
        <taxon>Pterygota</taxon>
        <taxon>Neoptera</taxon>
        <taxon>Endopterygota</taxon>
        <taxon>Diptera</taxon>
        <taxon>Brachycera</taxon>
        <taxon>Muscomorpha</taxon>
        <taxon>Muscoidea</taxon>
        <taxon>Muscidae</taxon>
        <taxon>Musca</taxon>
    </lineage>
</organism>
<proteinExistence type="predicted"/>
<dbReference type="eggNOG" id="ENOG502S2GN">
    <property type="taxonomic scope" value="Eukaryota"/>
</dbReference>
<dbReference type="VEuPathDB" id="VectorBase:MDOA011689"/>
<dbReference type="Pfam" id="PF07841">
    <property type="entry name" value="DM4_12"/>
    <property type="match status" value="1"/>
</dbReference>
<dbReference type="VEuPathDB" id="VectorBase:MDOMA2_009028"/>
<sequence>MTYVSSFRKNESHREIICLLLCEIVRAVPKFEASNKKLENNVAEWDRSYQKENKSLEFDDDSASTKDRLQRLGYTTGYGTLNNYPATTGLAAYNPIKLDLGGVVLGTLVGIGAIIIIPKLLSAFHGGYGGYGRSENYNDVSQLTSFVNKIDDVLGQNNIDSASCMQRAVCSYVRSTEYNIHKGLGDKMDEFVHILTENSLLDYLLDNTAIKEALDHGRNLNSKPCEDIYINCPVNSETMTKMLNKFLPKTRNTHPSESN</sequence>
<protein>
    <submittedName>
        <fullName evidence="1">Uncharacterized protein</fullName>
    </submittedName>
</protein>
<name>A0A1I8N5A9_MUSDO</name>
<accession>A0A1I8N5A9</accession>